<organism evidence="1 2">
    <name type="scientific">Paracraurococcus ruber</name>
    <dbReference type="NCBI Taxonomy" id="77675"/>
    <lineage>
        <taxon>Bacteria</taxon>
        <taxon>Pseudomonadati</taxon>
        <taxon>Pseudomonadota</taxon>
        <taxon>Alphaproteobacteria</taxon>
        <taxon>Acetobacterales</taxon>
        <taxon>Roseomonadaceae</taxon>
        <taxon>Paracraurococcus</taxon>
    </lineage>
</organism>
<evidence type="ECO:0000313" key="1">
    <source>
        <dbReference type="EMBL" id="MBK1657976.1"/>
    </source>
</evidence>
<dbReference type="InterPro" id="IPR007739">
    <property type="entry name" value="RgpF"/>
</dbReference>
<name>A0ABS1CUK5_9PROT</name>
<evidence type="ECO:0008006" key="3">
    <source>
        <dbReference type="Google" id="ProtNLM"/>
    </source>
</evidence>
<sequence>MNAVPPLRAAMPAAAPSWPAGLHDLRPQSGRRSDVSLPARVASRLLRHTRVMAGKASGLARTLQADLRELGQAEARILRQAAGAMPSNGRAICLYAHFSPAGRVTDMVLRQLEEYTLLGFDVVFVSASPRLQEEDWQAVLDRCAVAIHRRNYALDFGSWCDAARTLRHEIAGAEELLLANDSVLGPIRPLDPVFATLRSGGDGLFGLTESMQHIVHLQSYLLLARGRAAVGDLLDFLLGMRLSARKSAIIRRGELAVSGHMARRGHRVAALYGYAELEAAILADPAESRRLMGLRPFAWAIGLPPAERDARLQRALLAVPMNPTHDFWAPLIRRMGFPFIKTELVTKNPAAVPDAPDWESLVGPDAPCPAPLIAQHLALR</sequence>
<keyword evidence="2" id="KW-1185">Reference proteome</keyword>
<proteinExistence type="predicted"/>
<accession>A0ABS1CUK5</accession>
<reference evidence="1 2" key="1">
    <citation type="journal article" date="2020" name="Microorganisms">
        <title>Osmotic Adaptation and Compatible Solute Biosynthesis of Phototrophic Bacteria as Revealed from Genome Analyses.</title>
        <authorList>
            <person name="Imhoff J.F."/>
            <person name="Rahn T."/>
            <person name="Kunzel S."/>
            <person name="Keller A."/>
            <person name="Neulinger S.C."/>
        </authorList>
    </citation>
    <scope>NUCLEOTIDE SEQUENCE [LARGE SCALE GENOMIC DNA]</scope>
    <source>
        <strain evidence="1 2">DSM 15382</strain>
    </source>
</reference>
<dbReference type="EMBL" id="NRSG01000034">
    <property type="protein sequence ID" value="MBK1657976.1"/>
    <property type="molecule type" value="Genomic_DNA"/>
</dbReference>
<comment type="caution">
    <text evidence="1">The sequence shown here is derived from an EMBL/GenBank/DDBJ whole genome shotgun (WGS) entry which is preliminary data.</text>
</comment>
<evidence type="ECO:0000313" key="2">
    <source>
        <dbReference type="Proteomes" id="UP000697995"/>
    </source>
</evidence>
<gene>
    <name evidence="1" type="ORF">CKO45_06995</name>
</gene>
<protein>
    <recommendedName>
        <fullName evidence="3">Rhamnan synthesis protein F</fullName>
    </recommendedName>
</protein>
<dbReference type="Proteomes" id="UP000697995">
    <property type="component" value="Unassembled WGS sequence"/>
</dbReference>
<dbReference type="Pfam" id="PF05045">
    <property type="entry name" value="RgpF"/>
    <property type="match status" value="1"/>
</dbReference>